<evidence type="ECO:0000256" key="3">
    <source>
        <dbReference type="ARBA" id="ARBA00022448"/>
    </source>
</evidence>
<dbReference type="EMBL" id="BSFQ01000006">
    <property type="protein sequence ID" value="GLL10806.1"/>
    <property type="molecule type" value="Genomic_DNA"/>
</dbReference>
<dbReference type="Pfam" id="PF02823">
    <property type="entry name" value="ATP-synt_DE_N"/>
    <property type="match status" value="1"/>
</dbReference>
<dbReference type="SUPFAM" id="SSF51344">
    <property type="entry name" value="Epsilon subunit of F1F0-ATP synthase N-terminal domain"/>
    <property type="match status" value="1"/>
</dbReference>
<protein>
    <recommendedName>
        <fullName evidence="8">ATP synthase epsilon chain</fullName>
    </recommendedName>
    <alternativeName>
        <fullName evidence="8">ATP synthase F1 sector epsilon subunit</fullName>
    </alternativeName>
    <alternativeName>
        <fullName evidence="8">F-ATPase epsilon subunit</fullName>
    </alternativeName>
</protein>
<dbReference type="InterPro" id="IPR001469">
    <property type="entry name" value="ATP_synth_F1_dsu/esu"/>
</dbReference>
<dbReference type="GO" id="GO:0005524">
    <property type="term" value="F:ATP binding"/>
    <property type="evidence" value="ECO:0007669"/>
    <property type="project" value="UniProtKB-UniRule"/>
</dbReference>
<dbReference type="Proteomes" id="UP001143463">
    <property type="component" value="Unassembled WGS sequence"/>
</dbReference>
<keyword evidence="4 8" id="KW-0406">Ion transport</keyword>
<evidence type="ECO:0000256" key="8">
    <source>
        <dbReference type="HAMAP-Rule" id="MF_00530"/>
    </source>
</evidence>
<keyword evidence="12" id="KW-1185">Reference proteome</keyword>
<keyword evidence="7 8" id="KW-0066">ATP synthesis</keyword>
<evidence type="ECO:0000313" key="12">
    <source>
        <dbReference type="Proteomes" id="UP001143463"/>
    </source>
</evidence>
<dbReference type="NCBIfam" id="TIGR01216">
    <property type="entry name" value="ATP_synt_epsi"/>
    <property type="match status" value="1"/>
</dbReference>
<reference evidence="11" key="2">
    <citation type="submission" date="2023-01" db="EMBL/GenBank/DDBJ databases">
        <authorList>
            <person name="Sun Q."/>
            <person name="Evtushenko L."/>
        </authorList>
    </citation>
    <scope>NUCLEOTIDE SEQUENCE</scope>
    <source>
        <strain evidence="11">VKM Ac-1069</strain>
    </source>
</reference>
<evidence type="ECO:0000256" key="6">
    <source>
        <dbReference type="ARBA" id="ARBA00023196"/>
    </source>
</evidence>
<evidence type="ECO:0000259" key="10">
    <source>
        <dbReference type="Pfam" id="PF02823"/>
    </source>
</evidence>
<evidence type="ECO:0000256" key="7">
    <source>
        <dbReference type="ARBA" id="ARBA00023310"/>
    </source>
</evidence>
<evidence type="ECO:0000256" key="9">
    <source>
        <dbReference type="RuleBase" id="RU003656"/>
    </source>
</evidence>
<evidence type="ECO:0000256" key="4">
    <source>
        <dbReference type="ARBA" id="ARBA00023065"/>
    </source>
</evidence>
<evidence type="ECO:0000256" key="5">
    <source>
        <dbReference type="ARBA" id="ARBA00023136"/>
    </source>
</evidence>
<comment type="subcellular location">
    <subcellularLocation>
        <location evidence="1 8">Cell membrane</location>
        <topology evidence="1 8">Peripheral membrane protein</topology>
    </subcellularLocation>
</comment>
<comment type="function">
    <text evidence="8">Produces ATP from ADP in the presence of a proton gradient across the membrane.</text>
</comment>
<comment type="subunit">
    <text evidence="8 9">F-type ATPases have 2 components, CF(1) - the catalytic core - and CF(0) - the membrane proton channel. CF(1) has five subunits: alpha(3), beta(3), gamma(1), delta(1), epsilon(1). CF(0) has three main subunits: a, b and c.</text>
</comment>
<dbReference type="InterPro" id="IPR036771">
    <property type="entry name" value="ATPsynth_dsu/esu_N"/>
</dbReference>
<dbReference type="CDD" id="cd12152">
    <property type="entry name" value="F1-ATPase_delta"/>
    <property type="match status" value="1"/>
</dbReference>
<dbReference type="RefSeq" id="WP_037044719.1">
    <property type="nucleotide sequence ID" value="NZ_BAAAUZ010000079.1"/>
</dbReference>
<evidence type="ECO:0000256" key="1">
    <source>
        <dbReference type="ARBA" id="ARBA00004202"/>
    </source>
</evidence>
<dbReference type="InterPro" id="IPR020546">
    <property type="entry name" value="ATP_synth_F1_dsu/esu_N"/>
</dbReference>
<keyword evidence="8" id="KW-0375">Hydrogen ion transport</keyword>
<keyword evidence="3 8" id="KW-0813">Transport</keyword>
<dbReference type="PANTHER" id="PTHR13822:SF10">
    <property type="entry name" value="ATP SYNTHASE EPSILON CHAIN, CHLOROPLASTIC"/>
    <property type="match status" value="1"/>
</dbReference>
<keyword evidence="5 8" id="KW-0472">Membrane</keyword>
<proteinExistence type="inferred from homology"/>
<dbReference type="GO" id="GO:0005886">
    <property type="term" value="C:plasma membrane"/>
    <property type="evidence" value="ECO:0007669"/>
    <property type="project" value="UniProtKB-SubCell"/>
</dbReference>
<feature type="domain" description="ATP synthase F1 complex delta/epsilon subunit N-terminal" evidence="10">
    <location>
        <begin position="4"/>
        <end position="84"/>
    </location>
</feature>
<evidence type="ECO:0000313" key="11">
    <source>
        <dbReference type="EMBL" id="GLL10806.1"/>
    </source>
</evidence>
<reference evidence="11" key="1">
    <citation type="journal article" date="2014" name="Int. J. Syst. Evol. Microbiol.">
        <title>Complete genome sequence of Corynebacterium casei LMG S-19264T (=DSM 44701T), isolated from a smear-ripened cheese.</title>
        <authorList>
            <consortium name="US DOE Joint Genome Institute (JGI-PGF)"/>
            <person name="Walter F."/>
            <person name="Albersmeier A."/>
            <person name="Kalinowski J."/>
            <person name="Ruckert C."/>
        </authorList>
    </citation>
    <scope>NUCLEOTIDE SEQUENCE</scope>
    <source>
        <strain evidence="11">VKM Ac-1069</strain>
    </source>
</reference>
<dbReference type="PANTHER" id="PTHR13822">
    <property type="entry name" value="ATP SYNTHASE DELTA/EPSILON CHAIN"/>
    <property type="match status" value="1"/>
</dbReference>
<dbReference type="NCBIfam" id="NF009977">
    <property type="entry name" value="PRK13442.1"/>
    <property type="match status" value="1"/>
</dbReference>
<organism evidence="11 12">
    <name type="scientific">Pseudonocardia halophobica</name>
    <dbReference type="NCBI Taxonomy" id="29401"/>
    <lineage>
        <taxon>Bacteria</taxon>
        <taxon>Bacillati</taxon>
        <taxon>Actinomycetota</taxon>
        <taxon>Actinomycetes</taxon>
        <taxon>Pseudonocardiales</taxon>
        <taxon>Pseudonocardiaceae</taxon>
        <taxon>Pseudonocardia</taxon>
    </lineage>
</organism>
<sequence length="130" mass="13783">MAEMTVELVAVERRLWSGEASFVLARTTEGELGIMPGHEPTLAQLEEAGVVRIDPVEGSPLTVAVHGGFLSISPERVSILAEFAELADEIDVSRARSALDRADSSDEEGAAARKRAEVRLRAAESAAAGQ</sequence>
<name>A0A9W6L262_9PSEU</name>
<accession>A0A9W6L262</accession>
<keyword evidence="6 8" id="KW-0139">CF(1)</keyword>
<evidence type="ECO:0000256" key="2">
    <source>
        <dbReference type="ARBA" id="ARBA00005712"/>
    </source>
</evidence>
<dbReference type="HAMAP" id="MF_00530">
    <property type="entry name" value="ATP_synth_epsil_bac"/>
    <property type="match status" value="1"/>
</dbReference>
<dbReference type="NCBIfam" id="NF001852">
    <property type="entry name" value="PRK00571.2-5"/>
    <property type="match status" value="1"/>
</dbReference>
<dbReference type="AlphaFoldDB" id="A0A9W6L262"/>
<comment type="caution">
    <text evidence="11">The sequence shown here is derived from an EMBL/GenBank/DDBJ whole genome shotgun (WGS) entry which is preliminary data.</text>
</comment>
<dbReference type="Gene3D" id="2.60.15.10">
    <property type="entry name" value="F0F1 ATP synthase delta/epsilon subunit, N-terminal"/>
    <property type="match status" value="1"/>
</dbReference>
<comment type="similarity">
    <text evidence="2 8 9">Belongs to the ATPase epsilon chain family.</text>
</comment>
<gene>
    <name evidence="8 11" type="primary">atpC</name>
    <name evidence="11" type="ORF">GCM10017577_19470</name>
</gene>
<dbReference type="GO" id="GO:0045259">
    <property type="term" value="C:proton-transporting ATP synthase complex"/>
    <property type="evidence" value="ECO:0007669"/>
    <property type="project" value="UniProtKB-KW"/>
</dbReference>
<dbReference type="GO" id="GO:0046933">
    <property type="term" value="F:proton-transporting ATP synthase activity, rotational mechanism"/>
    <property type="evidence" value="ECO:0007669"/>
    <property type="project" value="UniProtKB-UniRule"/>
</dbReference>
<keyword evidence="8" id="KW-1003">Cell membrane</keyword>